<evidence type="ECO:0000256" key="7">
    <source>
        <dbReference type="SAM" id="MobiDB-lite"/>
    </source>
</evidence>
<keyword evidence="10" id="KW-1185">Reference proteome</keyword>
<dbReference type="PROSITE" id="PS00463">
    <property type="entry name" value="ZN2_CY6_FUNGAL_1"/>
    <property type="match status" value="1"/>
</dbReference>
<evidence type="ECO:0000256" key="2">
    <source>
        <dbReference type="ARBA" id="ARBA00022833"/>
    </source>
</evidence>
<accession>A0A0L1IQY2</accession>
<dbReference type="SMART" id="SM00066">
    <property type="entry name" value="GAL4"/>
    <property type="match status" value="1"/>
</dbReference>
<feature type="domain" description="Zn(2)-C6 fungal-type" evidence="8">
    <location>
        <begin position="38"/>
        <end position="68"/>
    </location>
</feature>
<dbReference type="InterPro" id="IPR036864">
    <property type="entry name" value="Zn2-C6_fun-type_DNA-bd_sf"/>
</dbReference>
<dbReference type="GeneID" id="26810870"/>
<dbReference type="SUPFAM" id="SSF57701">
    <property type="entry name" value="Zn2/Cys6 DNA-binding domain"/>
    <property type="match status" value="1"/>
</dbReference>
<dbReference type="OrthoDB" id="3477330at2759"/>
<dbReference type="PANTHER" id="PTHR36206">
    <property type="entry name" value="ASPERCRYPTIN BIOSYNTHESIS CLUSTER-SPECIFIC TRANSCRIPTION REGULATOR ATNN-RELATED"/>
    <property type="match status" value="1"/>
</dbReference>
<feature type="compositionally biased region" description="Low complexity" evidence="7">
    <location>
        <begin position="9"/>
        <end position="19"/>
    </location>
</feature>
<dbReference type="STRING" id="1509407.A0A0L1IQY2"/>
<feature type="region of interest" description="Disordered" evidence="7">
    <location>
        <begin position="76"/>
        <end position="131"/>
    </location>
</feature>
<evidence type="ECO:0000259" key="8">
    <source>
        <dbReference type="PROSITE" id="PS50048"/>
    </source>
</evidence>
<gene>
    <name evidence="9" type="ORF">ANOM_009066</name>
</gene>
<dbReference type="PROSITE" id="PS50048">
    <property type="entry name" value="ZN2_CY6_FUNGAL_2"/>
    <property type="match status" value="1"/>
</dbReference>
<evidence type="ECO:0000256" key="5">
    <source>
        <dbReference type="ARBA" id="ARBA00023163"/>
    </source>
</evidence>
<keyword evidence="5" id="KW-0804">Transcription</keyword>
<evidence type="ECO:0000313" key="10">
    <source>
        <dbReference type="Proteomes" id="UP000037505"/>
    </source>
</evidence>
<keyword evidence="2" id="KW-0862">Zinc</keyword>
<dbReference type="CDD" id="cd00067">
    <property type="entry name" value="GAL4"/>
    <property type="match status" value="1"/>
</dbReference>
<feature type="compositionally biased region" description="Basic and acidic residues" evidence="7">
    <location>
        <begin position="91"/>
        <end position="100"/>
    </location>
</feature>
<dbReference type="EMBL" id="JNOM01000408">
    <property type="protein sequence ID" value="KNG81800.1"/>
    <property type="molecule type" value="Genomic_DNA"/>
</dbReference>
<dbReference type="InterPro" id="IPR001138">
    <property type="entry name" value="Zn2Cys6_DnaBD"/>
</dbReference>
<keyword evidence="6" id="KW-0539">Nucleus</keyword>
<evidence type="ECO:0000256" key="4">
    <source>
        <dbReference type="ARBA" id="ARBA00023125"/>
    </source>
</evidence>
<dbReference type="GO" id="GO:0008270">
    <property type="term" value="F:zinc ion binding"/>
    <property type="evidence" value="ECO:0007669"/>
    <property type="project" value="InterPro"/>
</dbReference>
<dbReference type="GO" id="GO:0000981">
    <property type="term" value="F:DNA-binding transcription factor activity, RNA polymerase II-specific"/>
    <property type="evidence" value="ECO:0007669"/>
    <property type="project" value="InterPro"/>
</dbReference>
<feature type="region of interest" description="Disordered" evidence="7">
    <location>
        <begin position="1"/>
        <end position="32"/>
    </location>
</feature>
<keyword evidence="3" id="KW-0805">Transcription regulation</keyword>
<dbReference type="Gene3D" id="4.10.240.10">
    <property type="entry name" value="Zn(2)-C6 fungal-type DNA-binding domain"/>
    <property type="match status" value="1"/>
</dbReference>
<dbReference type="Pfam" id="PF00172">
    <property type="entry name" value="Zn_clus"/>
    <property type="match status" value="1"/>
</dbReference>
<evidence type="ECO:0000256" key="1">
    <source>
        <dbReference type="ARBA" id="ARBA00022723"/>
    </source>
</evidence>
<dbReference type="InterPro" id="IPR052360">
    <property type="entry name" value="Transcr_Regulatory_Proteins"/>
</dbReference>
<protein>
    <recommendedName>
        <fullName evidence="8">Zn(2)-C6 fungal-type domain-containing protein</fullName>
    </recommendedName>
</protein>
<name>A0A0L1IQY2_ASPN3</name>
<feature type="compositionally biased region" description="Polar residues" evidence="7">
    <location>
        <begin position="114"/>
        <end position="131"/>
    </location>
</feature>
<dbReference type="GO" id="GO:0003677">
    <property type="term" value="F:DNA binding"/>
    <property type="evidence" value="ECO:0007669"/>
    <property type="project" value="UniProtKB-KW"/>
</dbReference>
<keyword evidence="4" id="KW-0238">DNA-binding</keyword>
<dbReference type="GO" id="GO:0009893">
    <property type="term" value="P:positive regulation of metabolic process"/>
    <property type="evidence" value="ECO:0007669"/>
    <property type="project" value="UniProtKB-ARBA"/>
</dbReference>
<evidence type="ECO:0000313" key="9">
    <source>
        <dbReference type="EMBL" id="KNG81800.1"/>
    </source>
</evidence>
<sequence length="194" mass="21509">MEANSSAQRKSTTEGITTGTKRRRIRPSRARGLRTKTGCLTCRERRVKCDDGKPTCMRCSKSDRVCRYAQIADQRHGTGAGADYESPRAQLDSRGERAEEQLSNASTAPYFHQPTYSSPTEQPNGSIETSQNDRLNEANDQRLPSIDSGFSASPLSFSQVSLLSISPFEWYDLLARDAISNIQRLNDASTGDPR</sequence>
<feature type="compositionally biased region" description="Basic residues" evidence="7">
    <location>
        <begin position="20"/>
        <end position="32"/>
    </location>
</feature>
<dbReference type="AlphaFoldDB" id="A0A0L1IQY2"/>
<dbReference type="PANTHER" id="PTHR36206:SF12">
    <property type="entry name" value="ASPERCRYPTIN BIOSYNTHESIS CLUSTER-SPECIFIC TRANSCRIPTION REGULATOR ATNN-RELATED"/>
    <property type="match status" value="1"/>
</dbReference>
<reference evidence="9 10" key="1">
    <citation type="submission" date="2014-06" db="EMBL/GenBank/DDBJ databases">
        <title>The Genome of the Aflatoxigenic Filamentous Fungus Aspergillus nomius.</title>
        <authorList>
            <person name="Moore M.G."/>
            <person name="Shannon B.M."/>
            <person name="Brian M.M."/>
        </authorList>
    </citation>
    <scope>NUCLEOTIDE SEQUENCE [LARGE SCALE GENOMIC DNA]</scope>
    <source>
        <strain evidence="9 10">NRRL 13137</strain>
    </source>
</reference>
<evidence type="ECO:0000256" key="6">
    <source>
        <dbReference type="ARBA" id="ARBA00023242"/>
    </source>
</evidence>
<comment type="caution">
    <text evidence="9">The sequence shown here is derived from an EMBL/GenBank/DDBJ whole genome shotgun (WGS) entry which is preliminary data.</text>
</comment>
<proteinExistence type="predicted"/>
<dbReference type="Proteomes" id="UP000037505">
    <property type="component" value="Unassembled WGS sequence"/>
</dbReference>
<evidence type="ECO:0000256" key="3">
    <source>
        <dbReference type="ARBA" id="ARBA00023015"/>
    </source>
</evidence>
<keyword evidence="1" id="KW-0479">Metal-binding</keyword>
<dbReference type="RefSeq" id="XP_015402723.1">
    <property type="nucleotide sequence ID" value="XM_015554322.1"/>
</dbReference>
<organism evidence="9 10">
    <name type="scientific">Aspergillus nomiae NRRL (strain ATCC 15546 / NRRL 13137 / CBS 260.88 / M93)</name>
    <dbReference type="NCBI Taxonomy" id="1509407"/>
    <lineage>
        <taxon>Eukaryota</taxon>
        <taxon>Fungi</taxon>
        <taxon>Dikarya</taxon>
        <taxon>Ascomycota</taxon>
        <taxon>Pezizomycotina</taxon>
        <taxon>Eurotiomycetes</taxon>
        <taxon>Eurotiomycetidae</taxon>
        <taxon>Eurotiales</taxon>
        <taxon>Aspergillaceae</taxon>
        <taxon>Aspergillus</taxon>
        <taxon>Aspergillus subgen. Circumdati</taxon>
    </lineage>
</organism>